<evidence type="ECO:0000313" key="5">
    <source>
        <dbReference type="Proteomes" id="UP000594975"/>
    </source>
</evidence>
<dbReference type="KEGG" id="rkr:I6G21_10365"/>
<dbReference type="Proteomes" id="UP000594975">
    <property type="component" value="Chromosome"/>
</dbReference>
<reference evidence="2" key="1">
    <citation type="submission" date="2016-04" db="EMBL/GenBank/DDBJ databases">
        <authorList>
            <person name="Evans L.H."/>
            <person name="Alamgir A."/>
            <person name="Owens N."/>
            <person name="Weber N.D."/>
            <person name="Virtaneva K."/>
            <person name="Barbian K."/>
            <person name="Babar A."/>
            <person name="Rosenke K."/>
        </authorList>
    </citation>
    <scope>NUCLEOTIDE SEQUENCE [LARGE SCALE GENOMIC DNA]</scope>
    <source>
        <strain evidence="2">RUTW2-3</strain>
    </source>
</reference>
<gene>
    <name evidence="2" type="ORF">AN277_0208180</name>
    <name evidence="3" type="ORF">I6G21_10365</name>
</gene>
<dbReference type="InterPro" id="IPR036388">
    <property type="entry name" value="WH-like_DNA-bd_sf"/>
</dbReference>
<feature type="region of interest" description="Disordered" evidence="1">
    <location>
        <begin position="217"/>
        <end position="240"/>
    </location>
</feature>
<feature type="region of interest" description="Disordered" evidence="1">
    <location>
        <begin position="103"/>
        <end position="138"/>
    </location>
</feature>
<keyword evidence="4" id="KW-1185">Reference proteome</keyword>
<evidence type="ECO:0000256" key="1">
    <source>
        <dbReference type="SAM" id="MobiDB-lite"/>
    </source>
</evidence>
<reference evidence="4" key="2">
    <citation type="submission" date="2016-04" db="EMBL/GenBank/DDBJ databases">
        <authorList>
            <person name="Waterworth S."/>
            <person name="Matcher G."/>
        </authorList>
    </citation>
    <scope>NUCLEOTIDE SEQUENCE [LARGE SCALE GENOMIC DNA]</scope>
    <source>
        <strain evidence="4">RuSp02-3</strain>
    </source>
</reference>
<dbReference type="GeneID" id="61263801"/>
<dbReference type="Gene3D" id="1.10.10.10">
    <property type="entry name" value="Winged helix-like DNA-binding domain superfamily/Winged helix DNA-binding domain"/>
    <property type="match status" value="1"/>
</dbReference>
<dbReference type="AlphaFoldDB" id="A0A199NR36"/>
<dbReference type="RefSeq" id="WP_064725618.1">
    <property type="nucleotide sequence ID" value="NZ_CP065738.1"/>
</dbReference>
<evidence type="ECO:0008006" key="6">
    <source>
        <dbReference type="Google" id="ProtNLM"/>
    </source>
</evidence>
<proteinExistence type="predicted"/>
<sequence>MVFVLTVDQIDSRHHPDRIPELDGAPWADRARLPFARTAGDEAQAVFDEARDALRCAVELALTGRWHCGIGQGPARLPAGQLDSRAGRGPAFLRARTAVEQAKADPSHLGFQGGPADADPAGPSSAEPDPDAPRPGAPDLAAAVQAQLRLILRVRARQRETTRQAYDLALTGLTQAEAAARLGITQQAVSERLDTALYRPLEEVMGHAVALAAALEAREGSEARASNPRTSGTPTDGSRP</sequence>
<dbReference type="Proteomes" id="UP000053171">
    <property type="component" value="Unassembled WGS sequence"/>
</dbReference>
<accession>A0A199NR36</accession>
<evidence type="ECO:0000313" key="4">
    <source>
        <dbReference type="Proteomes" id="UP000053171"/>
    </source>
</evidence>
<reference evidence="3 5" key="4">
    <citation type="submission" date="2020-12" db="EMBL/GenBank/DDBJ databases">
        <title>FDA dAtabase for Regulatory Grade micrObial Sequences (FDA-ARGOS): Supporting development and validation of Infectious Disease Dx tests.</title>
        <authorList>
            <person name="Sproer C."/>
            <person name="Gronow S."/>
            <person name="Severitt S."/>
            <person name="Schroder I."/>
            <person name="Tallon L."/>
            <person name="Sadzewicz L."/>
            <person name="Zhao X."/>
            <person name="Boylan J."/>
            <person name="Ott S."/>
            <person name="Bowen H."/>
            <person name="Vavikolanu K."/>
            <person name="Mehta A."/>
            <person name="Aluvathingal J."/>
            <person name="Nadendla S."/>
            <person name="Lowell S."/>
            <person name="Myers T."/>
            <person name="Yan Y."/>
            <person name="Sichtig H."/>
        </authorList>
    </citation>
    <scope>NUCLEOTIDE SEQUENCE [LARGE SCALE GENOMIC DNA]</scope>
    <source>
        <strain evidence="3 5">FDAARGOS_864</strain>
    </source>
</reference>
<feature type="compositionally biased region" description="Polar residues" evidence="1">
    <location>
        <begin position="227"/>
        <end position="240"/>
    </location>
</feature>
<feature type="compositionally biased region" description="Low complexity" evidence="1">
    <location>
        <begin position="114"/>
        <end position="127"/>
    </location>
</feature>
<reference evidence="2 4" key="3">
    <citation type="submission" date="2016-06" db="EMBL/GenBank/DDBJ databases">
        <title>Identification of putative biosynthetic pathways for the production of bioactive secondary metabolites by the marine actinomycete Kocuria kristinae RUTW2-3.</title>
        <authorList>
            <person name="Waterworth S.C."/>
            <person name="Walmsley T.A."/>
            <person name="Matongo T."/>
            <person name="Davies-Coleman M.T."/>
            <person name="Dorrington R.A."/>
        </authorList>
    </citation>
    <scope>NUCLEOTIDE SEQUENCE [LARGE SCALE GENOMIC DNA]</scope>
    <source>
        <strain evidence="4">RuSp02-3</strain>
        <strain evidence="2">RUTW2-3</strain>
    </source>
</reference>
<dbReference type="EMBL" id="LJBJ02000016">
    <property type="protein sequence ID" value="OAX51554.1"/>
    <property type="molecule type" value="Genomic_DNA"/>
</dbReference>
<dbReference type="EMBL" id="CP065738">
    <property type="protein sequence ID" value="QPT53625.1"/>
    <property type="molecule type" value="Genomic_DNA"/>
</dbReference>
<evidence type="ECO:0000313" key="2">
    <source>
        <dbReference type="EMBL" id="OAX51554.1"/>
    </source>
</evidence>
<organism evidence="2 4">
    <name type="scientific">Rothia kristinae</name>
    <dbReference type="NCBI Taxonomy" id="37923"/>
    <lineage>
        <taxon>Bacteria</taxon>
        <taxon>Bacillati</taxon>
        <taxon>Actinomycetota</taxon>
        <taxon>Actinomycetes</taxon>
        <taxon>Micrococcales</taxon>
        <taxon>Micrococcaceae</taxon>
        <taxon>Rothia</taxon>
    </lineage>
</organism>
<evidence type="ECO:0000313" key="3">
    <source>
        <dbReference type="EMBL" id="QPT53625.1"/>
    </source>
</evidence>
<name>A0A199NR36_9MICC</name>
<protein>
    <recommendedName>
        <fullName evidence="6">HTH cro/C1-type domain-containing protein</fullName>
    </recommendedName>
</protein>